<name>A0A163IRA4_ABSGL</name>
<feature type="compositionally biased region" description="Low complexity" evidence="2">
    <location>
        <begin position="22"/>
        <end position="43"/>
    </location>
</feature>
<feature type="region of interest" description="Disordered" evidence="2">
    <location>
        <begin position="249"/>
        <end position="308"/>
    </location>
</feature>
<proteinExistence type="predicted"/>
<dbReference type="EMBL" id="LT550056">
    <property type="protein sequence ID" value="SAL94915.1"/>
    <property type="molecule type" value="Genomic_DNA"/>
</dbReference>
<feature type="region of interest" description="Disordered" evidence="2">
    <location>
        <begin position="149"/>
        <end position="197"/>
    </location>
</feature>
<feature type="compositionally biased region" description="Low complexity" evidence="2">
    <location>
        <begin position="96"/>
        <end position="105"/>
    </location>
</feature>
<feature type="domain" description="BZIP" evidence="3">
    <location>
        <begin position="169"/>
        <end position="232"/>
    </location>
</feature>
<evidence type="ECO:0000256" key="1">
    <source>
        <dbReference type="SAM" id="Coils"/>
    </source>
</evidence>
<feature type="compositionally biased region" description="Polar residues" evidence="2">
    <location>
        <begin position="123"/>
        <end position="136"/>
    </location>
</feature>
<feature type="compositionally biased region" description="Low complexity" evidence="2">
    <location>
        <begin position="149"/>
        <end position="165"/>
    </location>
</feature>
<dbReference type="CDD" id="cd14705">
    <property type="entry name" value="bZIP_Zip1"/>
    <property type="match status" value="1"/>
</dbReference>
<dbReference type="OrthoDB" id="1939598at2759"/>
<organism evidence="4">
    <name type="scientific">Absidia glauca</name>
    <name type="common">Pin mould</name>
    <dbReference type="NCBI Taxonomy" id="4829"/>
    <lineage>
        <taxon>Eukaryota</taxon>
        <taxon>Fungi</taxon>
        <taxon>Fungi incertae sedis</taxon>
        <taxon>Mucoromycota</taxon>
        <taxon>Mucoromycotina</taxon>
        <taxon>Mucoromycetes</taxon>
        <taxon>Mucorales</taxon>
        <taxon>Cunninghamellaceae</taxon>
        <taxon>Absidia</taxon>
    </lineage>
</organism>
<dbReference type="Gene3D" id="1.20.5.170">
    <property type="match status" value="1"/>
</dbReference>
<dbReference type="InterPro" id="IPR004827">
    <property type="entry name" value="bZIP"/>
</dbReference>
<evidence type="ECO:0000259" key="3">
    <source>
        <dbReference type="PROSITE" id="PS50217"/>
    </source>
</evidence>
<feature type="region of interest" description="Disordered" evidence="2">
    <location>
        <begin position="1"/>
        <end position="50"/>
    </location>
</feature>
<dbReference type="GO" id="GO:0003700">
    <property type="term" value="F:DNA-binding transcription factor activity"/>
    <property type="evidence" value="ECO:0007669"/>
    <property type="project" value="InterPro"/>
</dbReference>
<dbReference type="InParanoid" id="A0A163IRA4"/>
<dbReference type="Pfam" id="PF07716">
    <property type="entry name" value="bZIP_2"/>
    <property type="match status" value="1"/>
</dbReference>
<reference evidence="4" key="1">
    <citation type="submission" date="2016-04" db="EMBL/GenBank/DDBJ databases">
        <authorList>
            <person name="Evans L.H."/>
            <person name="Alamgir A."/>
            <person name="Owens N."/>
            <person name="Weber N.D."/>
            <person name="Virtaneva K."/>
            <person name="Barbian K."/>
            <person name="Babar A."/>
            <person name="Rosenke K."/>
        </authorList>
    </citation>
    <scope>NUCLEOTIDE SEQUENCE [LARGE SCALE GENOMIC DNA]</scope>
    <source>
        <strain evidence="4">CBS 101.48</strain>
    </source>
</reference>
<dbReference type="SUPFAM" id="SSF57959">
    <property type="entry name" value="Leucine zipper domain"/>
    <property type="match status" value="1"/>
</dbReference>
<dbReference type="PROSITE" id="PS00036">
    <property type="entry name" value="BZIP_BASIC"/>
    <property type="match status" value="1"/>
</dbReference>
<accession>A0A163IRA4</accession>
<evidence type="ECO:0000313" key="4">
    <source>
        <dbReference type="EMBL" id="SAL94915.1"/>
    </source>
</evidence>
<gene>
    <name evidence="4" type="primary">ABSGL_00209.1 scaffold 367</name>
</gene>
<feature type="compositionally biased region" description="Acidic residues" evidence="2">
    <location>
        <begin position="280"/>
        <end position="296"/>
    </location>
</feature>
<evidence type="ECO:0000256" key="2">
    <source>
        <dbReference type="SAM" id="MobiDB-lite"/>
    </source>
</evidence>
<dbReference type="SMART" id="SM00338">
    <property type="entry name" value="BRLZ"/>
    <property type="match status" value="1"/>
</dbReference>
<feature type="region of interest" description="Disordered" evidence="2">
    <location>
        <begin position="84"/>
        <end position="136"/>
    </location>
</feature>
<keyword evidence="1" id="KW-0175">Coiled coil</keyword>
<sequence>MTTTTDSAPQKPMAISSITSPSNDSAPIATSSSSSSLSTFYSSNPQRLPHRVQHYSGGISAVNTGLVPFENFTPASGYNRFHAAPHQQRASRTQHDFSSSSSPESDLLEESSFSKRKPEDQETASTSGSSGDENITSCMNDVLVPALLSSSSSTSSSSSSSPSPSNTGTLSLQERRQRNKTASAKYRAKKNQQHHEMRSVIHSLTKENDVLLRQLEQVKSENRQLKYVCDKLRSKMMAEKMLKKMLQQQQTKDHATQPISNPDATTPTIVSDERPMEPMQLDESDSDSMYNEESDETYVSSVYDSKHV</sequence>
<dbReference type="PROSITE" id="PS50217">
    <property type="entry name" value="BZIP"/>
    <property type="match status" value="1"/>
</dbReference>
<protein>
    <recommendedName>
        <fullName evidence="3">BZIP domain-containing protein</fullName>
    </recommendedName>
</protein>
<feature type="compositionally biased region" description="Polar residues" evidence="2">
    <location>
        <begin position="257"/>
        <end position="269"/>
    </location>
</feature>
<evidence type="ECO:0000313" key="5">
    <source>
        <dbReference type="Proteomes" id="UP000078561"/>
    </source>
</evidence>
<dbReference type="AlphaFoldDB" id="A0A163IRA4"/>
<keyword evidence="5" id="KW-1185">Reference proteome</keyword>
<dbReference type="Proteomes" id="UP000078561">
    <property type="component" value="Unassembled WGS sequence"/>
</dbReference>
<feature type="compositionally biased region" description="Polar residues" evidence="2">
    <location>
        <begin position="297"/>
        <end position="308"/>
    </location>
</feature>
<dbReference type="STRING" id="4829.A0A163IRA4"/>
<dbReference type="InterPro" id="IPR046347">
    <property type="entry name" value="bZIP_sf"/>
</dbReference>
<feature type="coiled-coil region" evidence="1">
    <location>
        <begin position="201"/>
        <end position="235"/>
    </location>
</feature>